<feature type="non-terminal residue" evidence="4">
    <location>
        <position position="1073"/>
    </location>
</feature>
<accession>A0A1X1ZBX1</accession>
<evidence type="ECO:0000256" key="1">
    <source>
        <dbReference type="ARBA" id="ARBA00022612"/>
    </source>
</evidence>
<dbReference type="InterPro" id="IPR010090">
    <property type="entry name" value="Phage_tape_meas"/>
</dbReference>
<organism evidence="4 5">
    <name type="scientific">Mycobacterium palustre</name>
    <dbReference type="NCBI Taxonomy" id="153971"/>
    <lineage>
        <taxon>Bacteria</taxon>
        <taxon>Bacillati</taxon>
        <taxon>Actinomycetota</taxon>
        <taxon>Actinomycetes</taxon>
        <taxon>Mycobacteriales</taxon>
        <taxon>Mycobacteriaceae</taxon>
        <taxon>Mycobacterium</taxon>
        <taxon>Mycobacterium simiae complex</taxon>
    </lineage>
</organism>
<keyword evidence="1" id="KW-1188">Viral release from host cell</keyword>
<evidence type="ECO:0000313" key="5">
    <source>
        <dbReference type="Proteomes" id="UP000193529"/>
    </source>
</evidence>
<dbReference type="NCBIfam" id="TIGR01760">
    <property type="entry name" value="tape_meas_TP901"/>
    <property type="match status" value="1"/>
</dbReference>
<reference evidence="4 5" key="1">
    <citation type="submission" date="2016-01" db="EMBL/GenBank/DDBJ databases">
        <title>The new phylogeny of the genus Mycobacterium.</title>
        <authorList>
            <person name="Tarcisio F."/>
            <person name="Conor M."/>
            <person name="Antonella G."/>
            <person name="Elisabetta G."/>
            <person name="Giulia F.S."/>
            <person name="Sara T."/>
            <person name="Anna F."/>
            <person name="Clotilde B."/>
            <person name="Roberto B."/>
            <person name="Veronica D.S."/>
            <person name="Fabio R."/>
            <person name="Monica P."/>
            <person name="Olivier J."/>
            <person name="Enrico T."/>
            <person name="Nicola S."/>
        </authorList>
    </citation>
    <scope>NUCLEOTIDE SEQUENCE [LARGE SCALE GENOMIC DNA]</scope>
    <source>
        <strain evidence="4 5">DSM 44572</strain>
    </source>
</reference>
<dbReference type="OrthoDB" id="4734796at2"/>
<name>A0A1X1ZBX1_9MYCO</name>
<feature type="domain" description="Phage tail tape measure protein" evidence="3">
    <location>
        <begin position="273"/>
        <end position="474"/>
    </location>
</feature>
<feature type="coiled-coil region" evidence="2">
    <location>
        <begin position="56"/>
        <end position="104"/>
    </location>
</feature>
<keyword evidence="2" id="KW-0175">Coiled coil</keyword>
<dbReference type="PANTHER" id="PTHR37813">
    <property type="entry name" value="FELS-2 PROPHAGE PROTEIN"/>
    <property type="match status" value="1"/>
</dbReference>
<dbReference type="Proteomes" id="UP000193529">
    <property type="component" value="Unassembled WGS sequence"/>
</dbReference>
<dbReference type="AlphaFoldDB" id="A0A1X1ZBX1"/>
<dbReference type="EMBL" id="LQPJ01000121">
    <property type="protein sequence ID" value="ORW20907.1"/>
    <property type="molecule type" value="Genomic_DNA"/>
</dbReference>
<comment type="caution">
    <text evidence="4">The sequence shown here is derived from an EMBL/GenBank/DDBJ whole genome shotgun (WGS) entry which is preliminary data.</text>
</comment>
<dbReference type="RefSeq" id="WP_085079631.1">
    <property type="nucleotide sequence ID" value="NZ_LQPJ01000121.1"/>
</dbReference>
<evidence type="ECO:0000256" key="2">
    <source>
        <dbReference type="SAM" id="Coils"/>
    </source>
</evidence>
<gene>
    <name evidence="4" type="ORF">AWC19_14150</name>
</gene>
<evidence type="ECO:0000259" key="3">
    <source>
        <dbReference type="Pfam" id="PF10145"/>
    </source>
</evidence>
<dbReference type="Pfam" id="PF10145">
    <property type="entry name" value="PhageMin_Tail"/>
    <property type="match status" value="1"/>
</dbReference>
<dbReference type="PANTHER" id="PTHR37813:SF1">
    <property type="entry name" value="FELS-2 PROPHAGE PROTEIN"/>
    <property type="match status" value="1"/>
</dbReference>
<sequence>MPILLDIAARPDEASFKRAAEGFVRQAGVAGREASSAFNKSFAAGSKDVQAAVSEYQRAYDKIADASGKANAAETERQRLRERAKAQARDVEAAEKRVADAIEKGGKESAAALNAQRELLRVKDQLAATNTKLVRTAETVAKNERDQARYTREAVTAYRELEEAKRRAAQSGSGFAQSFGRGTSELTRGLTSNMGGIVGQFSSLGGGAGKAFVAGAVAAIVGGELVKAATTVAQTAVAAMKSVFESGLDFERTFNKLQGVTRARPGEMTQLRAQAAALGNDLTLPGVSAKDALDAMLELSKGGLGLEDVQKSVRGTLLLSTAAGITPAEAAQSQASVLQAFNLDPSAAGHVADLLTAVQQAAPGEIPDFALGLQQAATVAHGFKMSVEDTLATLGVFHKAGIVGSDAGTSLKTLLTHIANPSGESQAAIGELGLNLTDKNGNFIGMRALFQQLHDAAARMRPDQFQQNVAQLFGTDAIRGAMIGSDTGPQMFDQVMAEFTHGGQAQEMGAAMMKGWPGLVEKIHNGIDSIKGSLFDLFNTEGAQKFGDEIVNEISKIGKWVDTHKAEIASFFGNMASAAVRALDGIAAFTSGGIRLLAMFEQVAGRAAGTWIHVLSNATGFVGGILKHIPGMGGLGKDLEDVARAGNKLGDTSFHMGDTLNHVAEGIDRLRSPLGSLANNIDKYTQSAADAFTVTDKLGDSASKLQVVGSDLVIAIKDNTPEVEAGLQGLHAHLEKMANDPTHLRVVPDTQEAANNLTAFRNQQSETPIALPIQVNVNAATASMEAFYNQFFRNPPPIQVQAAPPPGSNALAPQFFVPPPPPAPPPPPRATGGIFSGLRSFAYGKLPGHAMVQPPSGKGGLVQWAEDSTGGEAFIPLRGGQRSIDIWAQTGRLLGVFAGGGFNNADGGGGLARLYQTAAALAGGPYVWGATDCSGAVSELVNAALGTSGRMDTSSARQWLAERGFIMGQGPPGTFRVGWHNGGPGGGHMAATLPDGTHFESGGSHGNIMLGGGAAGAEDPQFDQHAYLPMQALYPDGRGGGGGGAGFSMAGFGSGGGGGAGGGGGFGGAGGFG</sequence>
<protein>
    <recommendedName>
        <fullName evidence="3">Phage tail tape measure protein domain-containing protein</fullName>
    </recommendedName>
</protein>
<proteinExistence type="predicted"/>
<keyword evidence="5" id="KW-1185">Reference proteome</keyword>
<dbReference type="STRING" id="153971.AWC19_14150"/>
<evidence type="ECO:0000313" key="4">
    <source>
        <dbReference type="EMBL" id="ORW20907.1"/>
    </source>
</evidence>